<accession>A0A0G2ZGG4</accession>
<proteinExistence type="inferred from homology"/>
<reference evidence="11 12" key="1">
    <citation type="submission" date="2015-04" db="EMBL/GenBank/DDBJ databases">
        <title>Complete Genome Sequence of Kosmotoga pacifica SLHLJ1.</title>
        <authorList>
            <person name="Jiang L.J."/>
            <person name="Shao Z.Z."/>
            <person name="Jebbar M."/>
        </authorList>
    </citation>
    <scope>NUCLEOTIDE SEQUENCE [LARGE SCALE GENOMIC DNA]</scope>
    <source>
        <strain evidence="11 12">SLHLJ1</strain>
    </source>
</reference>
<dbReference type="SMART" id="SM00322">
    <property type="entry name" value="KH"/>
    <property type="match status" value="1"/>
</dbReference>
<dbReference type="PROSITE" id="PS00548">
    <property type="entry name" value="RIBOSOMAL_S3"/>
    <property type="match status" value="1"/>
</dbReference>
<dbReference type="Pfam" id="PF00189">
    <property type="entry name" value="Ribosomal_S3_C"/>
    <property type="match status" value="1"/>
</dbReference>
<evidence type="ECO:0000256" key="8">
    <source>
        <dbReference type="HAMAP-Rule" id="MF_01309"/>
    </source>
</evidence>
<dbReference type="InterPro" id="IPR018280">
    <property type="entry name" value="Ribosomal_uS3_CS"/>
</dbReference>
<evidence type="ECO:0000256" key="2">
    <source>
        <dbReference type="ARBA" id="ARBA00022730"/>
    </source>
</evidence>
<dbReference type="InterPro" id="IPR004044">
    <property type="entry name" value="KH_dom_type_2"/>
</dbReference>
<sequence length="211" mass="24148">MGQKVHPYGFRLGITKDWKARWINEKNYKEYLIEDVKIRDFIKKNYRVAGISDIYIERPESGKVAITIKCARPGVIIGRKGVEVKNLRAKLEKLITRQFQLNIEEVKTPEIDAILVAEDIAARIEKRASYKRAMKRAIFTAIRKGAKGIKIMVSGRLNGADIARTEWYLEGRLPLQTLRSDIDYGYTTAMTKMGIIGVKVWIYKGDIATRA</sequence>
<dbReference type="SUPFAM" id="SSF54814">
    <property type="entry name" value="Prokaryotic type KH domain (KH-domain type II)"/>
    <property type="match status" value="1"/>
</dbReference>
<name>A0A0G2ZGG4_9BACT</name>
<evidence type="ECO:0000256" key="5">
    <source>
        <dbReference type="ARBA" id="ARBA00023274"/>
    </source>
</evidence>
<dbReference type="PROSITE" id="PS50823">
    <property type="entry name" value="KH_TYPE_2"/>
    <property type="match status" value="1"/>
</dbReference>
<dbReference type="Gene3D" id="3.30.1140.32">
    <property type="entry name" value="Ribosomal protein S3, C-terminal domain"/>
    <property type="match status" value="1"/>
</dbReference>
<protein>
    <recommendedName>
        <fullName evidence="7 8">Small ribosomal subunit protein uS3</fullName>
    </recommendedName>
</protein>
<dbReference type="AlphaFoldDB" id="A0A0G2ZGG4"/>
<dbReference type="HAMAP" id="MF_01309_B">
    <property type="entry name" value="Ribosomal_uS3_B"/>
    <property type="match status" value="1"/>
</dbReference>
<dbReference type="InterPro" id="IPR036419">
    <property type="entry name" value="Ribosomal_S3_C_sf"/>
</dbReference>
<dbReference type="Proteomes" id="UP000035159">
    <property type="component" value="Chromosome"/>
</dbReference>
<organism evidence="11 12">
    <name type="scientific">Kosmotoga pacifica</name>
    <dbReference type="NCBI Taxonomy" id="1330330"/>
    <lineage>
        <taxon>Bacteria</taxon>
        <taxon>Thermotogati</taxon>
        <taxon>Thermotogota</taxon>
        <taxon>Thermotogae</taxon>
        <taxon>Kosmotogales</taxon>
        <taxon>Kosmotogaceae</taxon>
        <taxon>Kosmotoga</taxon>
    </lineage>
</organism>
<comment type="function">
    <text evidence="6 8">Binds the lower part of the 30S subunit head. Binds mRNA in the 70S ribosome, positioning it for translation.</text>
</comment>
<dbReference type="PATRIC" id="fig|1330330.3.peg.1784"/>
<dbReference type="InterPro" id="IPR009019">
    <property type="entry name" value="KH_sf_prok-type"/>
</dbReference>
<keyword evidence="12" id="KW-1185">Reference proteome</keyword>
<dbReference type="OrthoDB" id="9806396at2"/>
<comment type="subunit">
    <text evidence="8">Part of the 30S ribosomal subunit. Forms a tight complex with proteins S10 and S14.</text>
</comment>
<dbReference type="PANTHER" id="PTHR11760:SF19">
    <property type="entry name" value="SMALL RIBOSOMAL SUBUNIT PROTEIN US3C"/>
    <property type="match status" value="1"/>
</dbReference>
<evidence type="ECO:0000313" key="11">
    <source>
        <dbReference type="EMBL" id="AKI97893.1"/>
    </source>
</evidence>
<dbReference type="Gene3D" id="3.30.300.20">
    <property type="match status" value="1"/>
</dbReference>
<dbReference type="RefSeq" id="WP_047755028.1">
    <property type="nucleotide sequence ID" value="NZ_CAJUHA010000005.1"/>
</dbReference>
<dbReference type="SUPFAM" id="SSF54821">
    <property type="entry name" value="Ribosomal protein S3 C-terminal domain"/>
    <property type="match status" value="1"/>
</dbReference>
<dbReference type="InterPro" id="IPR015946">
    <property type="entry name" value="KH_dom-like_a/b"/>
</dbReference>
<dbReference type="PANTHER" id="PTHR11760">
    <property type="entry name" value="30S/40S RIBOSOMAL PROTEIN S3"/>
    <property type="match status" value="1"/>
</dbReference>
<comment type="similarity">
    <text evidence="1 8 9">Belongs to the universal ribosomal protein uS3 family.</text>
</comment>
<dbReference type="InterPro" id="IPR005704">
    <property type="entry name" value="Ribosomal_uS3_bac-typ"/>
</dbReference>
<keyword evidence="5 8" id="KW-0687">Ribonucleoprotein</keyword>
<dbReference type="EMBL" id="CP011232">
    <property type="protein sequence ID" value="AKI97893.1"/>
    <property type="molecule type" value="Genomic_DNA"/>
</dbReference>
<feature type="domain" description="KH type-2" evidence="10">
    <location>
        <begin position="38"/>
        <end position="107"/>
    </location>
</feature>
<dbReference type="GO" id="GO:0006412">
    <property type="term" value="P:translation"/>
    <property type="evidence" value="ECO:0007669"/>
    <property type="project" value="UniProtKB-UniRule"/>
</dbReference>
<evidence type="ECO:0000256" key="9">
    <source>
        <dbReference type="RuleBase" id="RU003624"/>
    </source>
</evidence>
<dbReference type="InterPro" id="IPR057258">
    <property type="entry name" value="Ribosomal_uS3"/>
</dbReference>
<evidence type="ECO:0000256" key="1">
    <source>
        <dbReference type="ARBA" id="ARBA00010761"/>
    </source>
</evidence>
<evidence type="ECO:0000256" key="7">
    <source>
        <dbReference type="ARBA" id="ARBA00035257"/>
    </source>
</evidence>
<dbReference type="GO" id="GO:0022627">
    <property type="term" value="C:cytosolic small ribosomal subunit"/>
    <property type="evidence" value="ECO:0007669"/>
    <property type="project" value="TreeGrafter"/>
</dbReference>
<keyword evidence="2 8" id="KW-0699">rRNA-binding</keyword>
<evidence type="ECO:0000256" key="3">
    <source>
        <dbReference type="ARBA" id="ARBA00022884"/>
    </source>
</evidence>
<dbReference type="InterPro" id="IPR004087">
    <property type="entry name" value="KH_dom"/>
</dbReference>
<evidence type="ECO:0000256" key="6">
    <source>
        <dbReference type="ARBA" id="ARBA00024998"/>
    </source>
</evidence>
<dbReference type="GO" id="GO:0003735">
    <property type="term" value="F:structural constituent of ribosome"/>
    <property type="evidence" value="ECO:0007669"/>
    <property type="project" value="InterPro"/>
</dbReference>
<dbReference type="GO" id="GO:0019843">
    <property type="term" value="F:rRNA binding"/>
    <property type="evidence" value="ECO:0007669"/>
    <property type="project" value="UniProtKB-UniRule"/>
</dbReference>
<dbReference type="FunFam" id="3.30.300.20:FF:000001">
    <property type="entry name" value="30S ribosomal protein S3"/>
    <property type="match status" value="1"/>
</dbReference>
<dbReference type="NCBIfam" id="TIGR01009">
    <property type="entry name" value="rpsC_bact"/>
    <property type="match status" value="1"/>
</dbReference>
<keyword evidence="4 8" id="KW-0689">Ribosomal protein</keyword>
<dbReference type="GO" id="GO:0003729">
    <property type="term" value="F:mRNA binding"/>
    <property type="evidence" value="ECO:0007669"/>
    <property type="project" value="UniProtKB-UniRule"/>
</dbReference>
<dbReference type="KEGG" id="kpf:IX53_08770"/>
<gene>
    <name evidence="8" type="primary">rpsC</name>
    <name evidence="11" type="ORF">IX53_08770</name>
</gene>
<dbReference type="STRING" id="1330330.IX53_08770"/>
<evidence type="ECO:0000256" key="4">
    <source>
        <dbReference type="ARBA" id="ARBA00022980"/>
    </source>
</evidence>
<dbReference type="InterPro" id="IPR001351">
    <property type="entry name" value="Ribosomal_uS3_C"/>
</dbReference>
<dbReference type="CDD" id="cd02412">
    <property type="entry name" value="KH-II_30S_S3"/>
    <property type="match status" value="1"/>
</dbReference>
<evidence type="ECO:0000259" key="10">
    <source>
        <dbReference type="PROSITE" id="PS50823"/>
    </source>
</evidence>
<dbReference type="Pfam" id="PF07650">
    <property type="entry name" value="KH_2"/>
    <property type="match status" value="1"/>
</dbReference>
<evidence type="ECO:0000313" key="12">
    <source>
        <dbReference type="Proteomes" id="UP000035159"/>
    </source>
</evidence>
<keyword evidence="3 8" id="KW-0694">RNA-binding</keyword>